<comment type="subcellular location">
    <subcellularLocation>
        <location evidence="9">Cytoplasm</location>
    </subcellularLocation>
</comment>
<keyword evidence="13" id="KW-1185">Reference proteome</keyword>
<reference evidence="12 13" key="1">
    <citation type="submission" date="2013-07" db="EMBL/GenBank/DDBJ databases">
        <authorList>
            <person name="Weinstock G."/>
            <person name="Sodergren E."/>
            <person name="Wylie T."/>
            <person name="Fulton L."/>
            <person name="Fulton R."/>
            <person name="Fronick C."/>
            <person name="O'Laughlin M."/>
            <person name="Godfrey J."/>
            <person name="Miner T."/>
            <person name="Herter B."/>
            <person name="Appelbaum E."/>
            <person name="Cordes M."/>
            <person name="Lek S."/>
            <person name="Wollam A."/>
            <person name="Pepin K.H."/>
            <person name="Palsikar V.B."/>
            <person name="Mitreva M."/>
            <person name="Wilson R.K."/>
        </authorList>
    </citation>
    <scope>NUCLEOTIDE SEQUENCE [LARGE SCALE GENOMIC DNA]</scope>
    <source>
        <strain evidence="12 13">ATCC 27760</strain>
    </source>
</reference>
<evidence type="ECO:0000256" key="9">
    <source>
        <dbReference type="HAMAP-Rule" id="MF_01815"/>
    </source>
</evidence>
<dbReference type="PANTHER" id="PTHR34069">
    <property type="entry name" value="3-OXOACYL-[ACYL-CARRIER-PROTEIN] SYNTHASE 3"/>
    <property type="match status" value="1"/>
</dbReference>
<dbReference type="Proteomes" id="UP000016662">
    <property type="component" value="Unassembled WGS sequence"/>
</dbReference>
<proteinExistence type="inferred from homology"/>
<comment type="function">
    <text evidence="9">Catalyzes the condensation reaction of fatty acid synthesis by the addition to an acyl acceptor of two carbons from malonyl-ACP. Catalyzes the first condensation reaction which initiates fatty acid synthesis and may therefore play a role in governing the total rate of fatty acid production. Possesses both acetoacetyl-ACP synthase and acetyl transacylase activities. Its substrate specificity determines the biosynthesis of branched-chain and/or straight-chain of fatty acids.</text>
</comment>
<dbReference type="EC" id="2.3.1.180" evidence="9"/>
<evidence type="ECO:0000256" key="6">
    <source>
        <dbReference type="ARBA" id="ARBA00023098"/>
    </source>
</evidence>
<dbReference type="NCBIfam" id="TIGR00747">
    <property type="entry name" value="fabH"/>
    <property type="match status" value="1"/>
</dbReference>
<comment type="domain">
    <text evidence="9">The last Arg residue of the ACP-binding site is essential for the weak association between ACP/AcpP and FabH.</text>
</comment>
<dbReference type="AlphaFoldDB" id="U2KFM0"/>
<comment type="similarity">
    <text evidence="1 9">Belongs to the thiolase-like superfamily. FabH family.</text>
</comment>
<sequence>MKITQDIGIRICGTGSSVPERKISNDDMATIVETNDEWIRTRTGISNRHFADKETNLSLGMEAAEKALEMAGISKKEIGVVICATITPDNIVPSQACMLQKELGLPETVFAFDICAACTGFLYAVHTARSLLCSMPEKKYALVVASEVLSRVTNFADRNTCVLFGDGAGAAVITLDENSRYAFDCGAEGNTEVLYCPKYYHDTNPFAENLPEPAEQFVSMQGRAVYSFAVQALSGSIQRVAEKVGSYPDCYVCHQANARILQAAAKQLKEPMEKFFLNIGEYGNTSAASIAIALDDCVRSGSVKRGQTMMLSGFGGGLSYGTAYFTF</sequence>
<accession>U2KFM0</accession>
<dbReference type="GO" id="GO:0044550">
    <property type="term" value="P:secondary metabolite biosynthetic process"/>
    <property type="evidence" value="ECO:0007669"/>
    <property type="project" value="TreeGrafter"/>
</dbReference>
<dbReference type="GO" id="GO:0033818">
    <property type="term" value="F:beta-ketoacyl-acyl-carrier-protein synthase III activity"/>
    <property type="evidence" value="ECO:0007669"/>
    <property type="project" value="UniProtKB-UniRule"/>
</dbReference>
<dbReference type="HOGENOM" id="CLU_039592_4_1_9"/>
<keyword evidence="8 9" id="KW-0012">Acyltransferase</keyword>
<feature type="region of interest" description="ACP-binding" evidence="9">
    <location>
        <begin position="255"/>
        <end position="259"/>
    </location>
</feature>
<dbReference type="NCBIfam" id="NF006829">
    <property type="entry name" value="PRK09352.1"/>
    <property type="match status" value="1"/>
</dbReference>
<dbReference type="PANTHER" id="PTHR34069:SF2">
    <property type="entry name" value="BETA-KETOACYL-[ACYL-CARRIER-PROTEIN] SYNTHASE III"/>
    <property type="match status" value="1"/>
</dbReference>
<evidence type="ECO:0000256" key="4">
    <source>
        <dbReference type="ARBA" id="ARBA00022679"/>
    </source>
</evidence>
<keyword evidence="6 9" id="KW-0443">Lipid metabolism</keyword>
<comment type="subunit">
    <text evidence="9">Homodimer.</text>
</comment>
<protein>
    <recommendedName>
        <fullName evidence="9">Beta-ketoacyl-[acyl-carrier-protein] synthase III</fullName>
        <shortName evidence="9">Beta-ketoacyl-ACP synthase III</shortName>
        <shortName evidence="9">KAS III</shortName>
        <ecNumber evidence="9">2.3.1.180</ecNumber>
    </recommendedName>
    <alternativeName>
        <fullName evidence="9">3-oxoacyl-[acyl-carrier-protein] synthase 3</fullName>
    </alternativeName>
    <alternativeName>
        <fullName evidence="9">3-oxoacyl-[acyl-carrier-protein] synthase III</fullName>
    </alternativeName>
</protein>
<evidence type="ECO:0000259" key="10">
    <source>
        <dbReference type="Pfam" id="PF08541"/>
    </source>
</evidence>
<evidence type="ECO:0000313" key="13">
    <source>
        <dbReference type="Proteomes" id="UP000016662"/>
    </source>
</evidence>
<dbReference type="InterPro" id="IPR004655">
    <property type="entry name" value="FabH"/>
</dbReference>
<dbReference type="InterPro" id="IPR016039">
    <property type="entry name" value="Thiolase-like"/>
</dbReference>
<feature type="active site" evidence="9">
    <location>
        <position position="118"/>
    </location>
</feature>
<comment type="pathway">
    <text evidence="9">Lipid metabolism; fatty acid biosynthesis.</text>
</comment>
<evidence type="ECO:0000259" key="11">
    <source>
        <dbReference type="Pfam" id="PF08545"/>
    </source>
</evidence>
<gene>
    <name evidence="9" type="primary">fabH</name>
    <name evidence="12" type="ORF">RUMCAL_02716</name>
</gene>
<evidence type="ECO:0000256" key="8">
    <source>
        <dbReference type="ARBA" id="ARBA00023315"/>
    </source>
</evidence>
<keyword evidence="5 9" id="KW-0276">Fatty acid metabolism</keyword>
<evidence type="ECO:0000256" key="7">
    <source>
        <dbReference type="ARBA" id="ARBA00023160"/>
    </source>
</evidence>
<comment type="caution">
    <text evidence="12">The sequence shown here is derived from an EMBL/GenBank/DDBJ whole genome shotgun (WGS) entry which is preliminary data.</text>
</comment>
<organism evidence="12 13">
    <name type="scientific">Ruminococcus callidus ATCC 27760</name>
    <dbReference type="NCBI Taxonomy" id="411473"/>
    <lineage>
        <taxon>Bacteria</taxon>
        <taxon>Bacillati</taxon>
        <taxon>Bacillota</taxon>
        <taxon>Clostridia</taxon>
        <taxon>Eubacteriales</taxon>
        <taxon>Oscillospiraceae</taxon>
        <taxon>Ruminococcus</taxon>
    </lineage>
</organism>
<keyword evidence="9" id="KW-0511">Multifunctional enzyme</keyword>
<dbReference type="HAMAP" id="MF_01815">
    <property type="entry name" value="FabH"/>
    <property type="match status" value="1"/>
</dbReference>
<keyword evidence="3 9" id="KW-0444">Lipid biosynthesis</keyword>
<dbReference type="UniPathway" id="UPA00094"/>
<dbReference type="GO" id="GO:0005737">
    <property type="term" value="C:cytoplasm"/>
    <property type="evidence" value="ECO:0007669"/>
    <property type="project" value="UniProtKB-SubCell"/>
</dbReference>
<dbReference type="Gene3D" id="3.40.47.10">
    <property type="match status" value="1"/>
</dbReference>
<feature type="domain" description="Beta-ketoacyl-[acyl-carrier-protein] synthase III C-terminal" evidence="10">
    <location>
        <begin position="249"/>
        <end position="325"/>
    </location>
</feature>
<dbReference type="GO" id="GO:0004315">
    <property type="term" value="F:3-oxoacyl-[acyl-carrier-protein] synthase activity"/>
    <property type="evidence" value="ECO:0007669"/>
    <property type="project" value="InterPro"/>
</dbReference>
<dbReference type="RefSeq" id="WP_021680897.1">
    <property type="nucleotide sequence ID" value="NZ_KI260314.1"/>
</dbReference>
<dbReference type="InterPro" id="IPR013747">
    <property type="entry name" value="ACP_syn_III_C"/>
</dbReference>
<dbReference type="InterPro" id="IPR013751">
    <property type="entry name" value="ACP_syn_III_N"/>
</dbReference>
<dbReference type="EMBL" id="AWVF01000339">
    <property type="protein sequence ID" value="ERJ90910.1"/>
    <property type="molecule type" value="Genomic_DNA"/>
</dbReference>
<dbReference type="Pfam" id="PF08545">
    <property type="entry name" value="ACP_syn_III"/>
    <property type="match status" value="1"/>
</dbReference>
<dbReference type="STRING" id="411473.RUMCAL_02716"/>
<dbReference type="CDD" id="cd00830">
    <property type="entry name" value="KAS_III"/>
    <property type="match status" value="1"/>
</dbReference>
<comment type="catalytic activity">
    <reaction evidence="9">
        <text>malonyl-[ACP] + acetyl-CoA + H(+) = 3-oxobutanoyl-[ACP] + CO2 + CoA</text>
        <dbReference type="Rhea" id="RHEA:12080"/>
        <dbReference type="Rhea" id="RHEA-COMP:9623"/>
        <dbReference type="Rhea" id="RHEA-COMP:9625"/>
        <dbReference type="ChEBI" id="CHEBI:15378"/>
        <dbReference type="ChEBI" id="CHEBI:16526"/>
        <dbReference type="ChEBI" id="CHEBI:57287"/>
        <dbReference type="ChEBI" id="CHEBI:57288"/>
        <dbReference type="ChEBI" id="CHEBI:78449"/>
        <dbReference type="ChEBI" id="CHEBI:78450"/>
        <dbReference type="EC" id="2.3.1.180"/>
    </reaction>
</comment>
<name>U2KFM0_9FIRM</name>
<feature type="domain" description="Beta-ketoacyl-[acyl-carrier-protein] synthase III N-terminal" evidence="11">
    <location>
        <begin position="112"/>
        <end position="188"/>
    </location>
</feature>
<evidence type="ECO:0000256" key="3">
    <source>
        <dbReference type="ARBA" id="ARBA00022516"/>
    </source>
</evidence>
<keyword evidence="2 9" id="KW-0963">Cytoplasm</keyword>
<keyword evidence="7 9" id="KW-0275">Fatty acid biosynthesis</keyword>
<dbReference type="OrthoDB" id="9815506at2"/>
<feature type="active site" evidence="9">
    <location>
        <position position="284"/>
    </location>
</feature>
<keyword evidence="4 9" id="KW-0808">Transferase</keyword>
<dbReference type="PATRIC" id="fig|411473.3.peg.2279"/>
<evidence type="ECO:0000313" key="12">
    <source>
        <dbReference type="EMBL" id="ERJ90910.1"/>
    </source>
</evidence>
<dbReference type="eggNOG" id="COG0332">
    <property type="taxonomic scope" value="Bacteria"/>
</dbReference>
<dbReference type="GO" id="GO:0006633">
    <property type="term" value="P:fatty acid biosynthetic process"/>
    <property type="evidence" value="ECO:0007669"/>
    <property type="project" value="UniProtKB-UniRule"/>
</dbReference>
<evidence type="ECO:0000256" key="5">
    <source>
        <dbReference type="ARBA" id="ARBA00022832"/>
    </source>
</evidence>
<evidence type="ECO:0000256" key="1">
    <source>
        <dbReference type="ARBA" id="ARBA00008642"/>
    </source>
</evidence>
<dbReference type="SUPFAM" id="SSF53901">
    <property type="entry name" value="Thiolase-like"/>
    <property type="match status" value="1"/>
</dbReference>
<evidence type="ECO:0000256" key="2">
    <source>
        <dbReference type="ARBA" id="ARBA00022490"/>
    </source>
</evidence>
<feature type="active site" evidence="9">
    <location>
        <position position="254"/>
    </location>
</feature>
<dbReference type="Pfam" id="PF08541">
    <property type="entry name" value="ACP_syn_III_C"/>
    <property type="match status" value="1"/>
</dbReference>